<comment type="caution">
    <text evidence="3">The sequence shown here is derived from an EMBL/GenBank/DDBJ whole genome shotgun (WGS) entry which is preliminary data.</text>
</comment>
<organism evidence="3 4">
    <name type="scientific">Paenibacillus artemisiicola</name>
    <dbReference type="NCBI Taxonomy" id="1172618"/>
    <lineage>
        <taxon>Bacteria</taxon>
        <taxon>Bacillati</taxon>
        <taxon>Bacillota</taxon>
        <taxon>Bacilli</taxon>
        <taxon>Bacillales</taxon>
        <taxon>Paenibacillaceae</taxon>
        <taxon>Paenibacillus</taxon>
    </lineage>
</organism>
<evidence type="ECO:0000313" key="4">
    <source>
        <dbReference type="Proteomes" id="UP000670947"/>
    </source>
</evidence>
<accession>A0ABS3WAA4</accession>
<evidence type="ECO:0000259" key="2">
    <source>
        <dbReference type="PROSITE" id="PS51272"/>
    </source>
</evidence>
<evidence type="ECO:0000256" key="1">
    <source>
        <dbReference type="SAM" id="SignalP"/>
    </source>
</evidence>
<proteinExistence type="predicted"/>
<dbReference type="InterPro" id="IPR001119">
    <property type="entry name" value="SLH_dom"/>
</dbReference>
<gene>
    <name evidence="3" type="ORF">I8J29_13460</name>
</gene>
<protein>
    <submittedName>
        <fullName evidence="3">S-layer homology domain-containing protein</fullName>
    </submittedName>
</protein>
<name>A0ABS3WAA4_9BACL</name>
<dbReference type="PANTHER" id="PTHR43308:SF5">
    <property type="entry name" value="S-LAYER PROTEIN _ PEPTIDOGLYCAN ENDO-BETA-N-ACETYLGLUCOSAMINIDASE"/>
    <property type="match status" value="1"/>
</dbReference>
<dbReference type="Proteomes" id="UP000670947">
    <property type="component" value="Unassembled WGS sequence"/>
</dbReference>
<feature type="domain" description="SLH" evidence="2">
    <location>
        <begin position="324"/>
        <end position="382"/>
    </location>
</feature>
<feature type="domain" description="SLH" evidence="2">
    <location>
        <begin position="383"/>
        <end position="446"/>
    </location>
</feature>
<sequence>MKRKAALLAALALSLAVPAAIPSAAFAAEASINATAGTTIDAIASLAQGGTVTISGTTNAQEVIIKVLNPDGTILFFDAVKASEGKYRDSFALSSSAAVGHYQVVAGQGSDVSTATFSVTSNNGTVYIPPVTPPVDPAAQQVRFTTSDVSAPANGIATLDASKSTAANLQLLFPPAVRQTVGDNSLRIALAGGSVTLPKEVLAALAELTGTDSDASFALNVRALSAAEAASAVAGAAGAGLSPQGQAYELSLSVVLKDGTSKKLESFAKPVQLQLRLTADANARLAGIYYLTDAGAIEYVGGTVKDGVITADVSHFSKYGVFSYLKTFKDVPASYWAADVIQELTAKHVVEGVSSDAFEPKTNVTRAEFATMLVRALGLQASNAAPFGDVPAGSWYADTVAAAYENGIVTGTGGGKFEPSKAITRQEMAIMIVNVYEKRSGSAAGGTASDLAGFKDAAAVSGWAKEAVQDAVHAGLMTGSDNRFTPRSSAIRAEAAKVLYNLLFA</sequence>
<feature type="signal peptide" evidence="1">
    <location>
        <begin position="1"/>
        <end position="27"/>
    </location>
</feature>
<feature type="domain" description="SLH" evidence="2">
    <location>
        <begin position="451"/>
        <end position="505"/>
    </location>
</feature>
<dbReference type="Pfam" id="PF00395">
    <property type="entry name" value="SLH"/>
    <property type="match status" value="3"/>
</dbReference>
<feature type="chain" id="PRO_5046425056" evidence="1">
    <location>
        <begin position="28"/>
        <end position="505"/>
    </location>
</feature>
<dbReference type="PROSITE" id="PS51272">
    <property type="entry name" value="SLH"/>
    <property type="match status" value="3"/>
</dbReference>
<dbReference type="RefSeq" id="WP_208848102.1">
    <property type="nucleotide sequence ID" value="NZ_JAGGDJ010000008.1"/>
</dbReference>
<keyword evidence="4" id="KW-1185">Reference proteome</keyword>
<dbReference type="InterPro" id="IPR051465">
    <property type="entry name" value="Cell_Envelope_Struct_Comp"/>
</dbReference>
<dbReference type="PANTHER" id="PTHR43308">
    <property type="entry name" value="OUTER MEMBRANE PROTEIN ALPHA-RELATED"/>
    <property type="match status" value="1"/>
</dbReference>
<evidence type="ECO:0000313" key="3">
    <source>
        <dbReference type="EMBL" id="MBO7745212.1"/>
    </source>
</evidence>
<dbReference type="EMBL" id="JAGGDJ010000008">
    <property type="protein sequence ID" value="MBO7745212.1"/>
    <property type="molecule type" value="Genomic_DNA"/>
</dbReference>
<keyword evidence="1" id="KW-0732">Signal</keyword>
<reference evidence="3 4" key="1">
    <citation type="submission" date="2021-03" db="EMBL/GenBank/DDBJ databases">
        <title>Paenibacillus artemisicola MWE-103 whole genome sequence.</title>
        <authorList>
            <person name="Ham Y.J."/>
        </authorList>
    </citation>
    <scope>NUCLEOTIDE SEQUENCE [LARGE SCALE GENOMIC DNA]</scope>
    <source>
        <strain evidence="3 4">MWE-103</strain>
    </source>
</reference>